<evidence type="ECO:0000259" key="14">
    <source>
        <dbReference type="PROSITE" id="PS50089"/>
    </source>
</evidence>
<feature type="region of interest" description="Disordered" evidence="13">
    <location>
        <begin position="72"/>
        <end position="279"/>
    </location>
</feature>
<evidence type="ECO:0000256" key="4">
    <source>
        <dbReference type="ARBA" id="ARBA00012483"/>
    </source>
</evidence>
<dbReference type="Gene3D" id="3.30.40.10">
    <property type="entry name" value="Zinc/RING finger domain, C3HC4 (zinc finger)"/>
    <property type="match status" value="1"/>
</dbReference>
<dbReference type="EC" id="2.3.2.27" evidence="4"/>
<dbReference type="GO" id="GO:0016567">
    <property type="term" value="P:protein ubiquitination"/>
    <property type="evidence" value="ECO:0007669"/>
    <property type="project" value="TreeGrafter"/>
</dbReference>
<feature type="region of interest" description="Disordered" evidence="13">
    <location>
        <begin position="291"/>
        <end position="323"/>
    </location>
</feature>
<evidence type="ECO:0000313" key="16">
    <source>
        <dbReference type="Proteomes" id="UP001488838"/>
    </source>
</evidence>
<evidence type="ECO:0000256" key="12">
    <source>
        <dbReference type="PROSITE-ProRule" id="PRU00175"/>
    </source>
</evidence>
<feature type="region of interest" description="Disordered" evidence="13">
    <location>
        <begin position="1"/>
        <end position="24"/>
    </location>
</feature>
<dbReference type="GO" id="GO:0006511">
    <property type="term" value="P:ubiquitin-dependent protein catabolic process"/>
    <property type="evidence" value="ECO:0007669"/>
    <property type="project" value="TreeGrafter"/>
</dbReference>
<evidence type="ECO:0000256" key="5">
    <source>
        <dbReference type="ARBA" id="ARBA00022679"/>
    </source>
</evidence>
<evidence type="ECO:0000256" key="3">
    <source>
        <dbReference type="ARBA" id="ARBA00004906"/>
    </source>
</evidence>
<keyword evidence="8" id="KW-0833">Ubl conjugation pathway</keyword>
<dbReference type="Pfam" id="PF13639">
    <property type="entry name" value="zf-RING_2"/>
    <property type="match status" value="1"/>
</dbReference>
<comment type="catalytic activity">
    <reaction evidence="1">
        <text>S-ubiquitinyl-[E2 ubiquitin-conjugating enzyme]-L-cysteine + [acceptor protein]-L-lysine = [E2 ubiquitin-conjugating enzyme]-L-cysteine + N(6)-ubiquitinyl-[acceptor protein]-L-lysine.</text>
        <dbReference type="EC" id="2.3.2.27"/>
    </reaction>
</comment>
<name>A0AAW0H1E8_MYOGA</name>
<feature type="region of interest" description="Disordered" evidence="13">
    <location>
        <begin position="401"/>
        <end position="447"/>
    </location>
</feature>
<dbReference type="InterPro" id="IPR001841">
    <property type="entry name" value="Znf_RING"/>
</dbReference>
<dbReference type="FunFam" id="3.30.40.10:FF:000054">
    <property type="entry name" value="E3 ubiquitin-protein ligase RLIM isoform X1"/>
    <property type="match status" value="1"/>
</dbReference>
<comment type="caution">
    <text evidence="15">The sequence shown here is derived from an EMBL/GenBank/DDBJ whole genome shotgun (WGS) entry which is preliminary data.</text>
</comment>
<dbReference type="SUPFAM" id="SSF57850">
    <property type="entry name" value="RING/U-box"/>
    <property type="match status" value="1"/>
</dbReference>
<gene>
    <name evidence="15" type="ORF">U0070_026015</name>
</gene>
<evidence type="ECO:0000256" key="6">
    <source>
        <dbReference type="ARBA" id="ARBA00022723"/>
    </source>
</evidence>
<feature type="compositionally biased region" description="Low complexity" evidence="13">
    <location>
        <begin position="91"/>
        <end position="100"/>
    </location>
</feature>
<feature type="compositionally biased region" description="Polar residues" evidence="13">
    <location>
        <begin position="1"/>
        <end position="14"/>
    </location>
</feature>
<feature type="compositionally biased region" description="Polar residues" evidence="13">
    <location>
        <begin position="139"/>
        <end position="149"/>
    </location>
</feature>
<accession>A0AAW0H1E8</accession>
<feature type="compositionally biased region" description="Polar residues" evidence="13">
    <location>
        <begin position="104"/>
        <end position="123"/>
    </location>
</feature>
<dbReference type="GO" id="GO:0008270">
    <property type="term" value="F:zinc ion binding"/>
    <property type="evidence" value="ECO:0007669"/>
    <property type="project" value="UniProtKB-KW"/>
</dbReference>
<dbReference type="InterPro" id="IPR013083">
    <property type="entry name" value="Znf_RING/FYVE/PHD"/>
</dbReference>
<proteinExistence type="inferred from homology"/>
<dbReference type="Proteomes" id="UP001488838">
    <property type="component" value="Unassembled WGS sequence"/>
</dbReference>
<dbReference type="Pfam" id="PF25914">
    <property type="entry name" value="RNF6_N"/>
    <property type="match status" value="1"/>
</dbReference>
<evidence type="ECO:0000256" key="13">
    <source>
        <dbReference type="SAM" id="MobiDB-lite"/>
    </source>
</evidence>
<keyword evidence="10" id="KW-0539">Nucleus</keyword>
<dbReference type="PROSITE" id="PS50089">
    <property type="entry name" value="ZF_RING_2"/>
    <property type="match status" value="1"/>
</dbReference>
<keyword evidence="16" id="KW-1185">Reference proteome</keyword>
<feature type="compositionally biased region" description="Low complexity" evidence="13">
    <location>
        <begin position="428"/>
        <end position="447"/>
    </location>
</feature>
<dbReference type="InterPro" id="IPR058896">
    <property type="entry name" value="RNF6/12_N"/>
</dbReference>
<evidence type="ECO:0000256" key="1">
    <source>
        <dbReference type="ARBA" id="ARBA00000900"/>
    </source>
</evidence>
<comment type="similarity">
    <text evidence="11">Belongs to the RNF12 family.</text>
</comment>
<evidence type="ECO:0000313" key="15">
    <source>
        <dbReference type="EMBL" id="KAK7795140.1"/>
    </source>
</evidence>
<keyword evidence="9" id="KW-0862">Zinc</keyword>
<evidence type="ECO:0000256" key="10">
    <source>
        <dbReference type="ARBA" id="ARBA00023242"/>
    </source>
</evidence>
<evidence type="ECO:0000256" key="7">
    <source>
        <dbReference type="ARBA" id="ARBA00022771"/>
    </source>
</evidence>
<feature type="domain" description="RING-type" evidence="14">
    <location>
        <begin position="494"/>
        <end position="535"/>
    </location>
</feature>
<comment type="subcellular location">
    <subcellularLocation>
        <location evidence="2">Nucleus</location>
    </subcellularLocation>
</comment>
<comment type="pathway">
    <text evidence="3">Protein modification; protein ubiquitination.</text>
</comment>
<evidence type="ECO:0000256" key="11">
    <source>
        <dbReference type="ARBA" id="ARBA00038418"/>
    </source>
</evidence>
<sequence length="548" mass="60670">MENSDSNNKGNDQSAEQRRRQMDRLDREEAFYRFVNNLSGEDYRLMRDNSLLGTPGQSTEEELLRRLQQIKEGPPPTQSADENRPGDSSDDVSNGDSIIDCPNSIRQTDNTTRSGQRRNQSWSAVGHTNPHSGGLRFSLETNVNHNHGRQTPENRNEPSATGLSAENMDSSSQTPMENSVSETSSARPPRSERSSAEALTEVPSTRGRSRARSRKPEHGRRPRARAERSRSLLHSANEIPRRSHRSVSSHTFVHPLVNEIEGSSRTPRHGTLRQQITGPELLGRGLLVASGSRNSAAQGTSSSDTGTNGEAAESGQRPPTIDRTIQVRRVLLGEYRQRDSIASRTRSRSQTPNSTVPYESERGGFIGTFTLPELAGRRTYVIPNRSPIITLFTTGPRVTGSFPFHPPSRQRMTDFGELPWRGRGRSGGNSSAAAGSSSISGSSFNGESSQRSSGVYETLLYPFNDNHQTRGLTKEQIANLAMRSFGENDALKTCTICITEYMVGNKIRKLPCSHEYHAHCIDRWLSENTTCPICRRAVLSSGNRERVV</sequence>
<dbReference type="GO" id="GO:0060816">
    <property type="term" value="P:random inactivation of X chromosome"/>
    <property type="evidence" value="ECO:0007669"/>
    <property type="project" value="TreeGrafter"/>
</dbReference>
<feature type="compositionally biased region" description="Basic residues" evidence="13">
    <location>
        <begin position="207"/>
        <end position="223"/>
    </location>
</feature>
<reference evidence="15 16" key="1">
    <citation type="journal article" date="2023" name="bioRxiv">
        <title>Conserved and derived expression patterns and positive selection on dental genes reveal complex evolutionary context of ever-growing rodent molars.</title>
        <authorList>
            <person name="Calamari Z.T."/>
            <person name="Song A."/>
            <person name="Cohen E."/>
            <person name="Akter M."/>
            <person name="Roy R.D."/>
            <person name="Hallikas O."/>
            <person name="Christensen M.M."/>
            <person name="Li P."/>
            <person name="Marangoni P."/>
            <person name="Jernvall J."/>
            <person name="Klein O.D."/>
        </authorList>
    </citation>
    <scope>NUCLEOTIDE SEQUENCE [LARGE SCALE GENOMIC DNA]</scope>
    <source>
        <strain evidence="15">V071</strain>
    </source>
</reference>
<keyword evidence="5" id="KW-0808">Transferase</keyword>
<dbReference type="SMART" id="SM00184">
    <property type="entry name" value="RING"/>
    <property type="match status" value="1"/>
</dbReference>
<feature type="compositionally biased region" description="Polar residues" evidence="13">
    <location>
        <begin position="342"/>
        <end position="357"/>
    </location>
</feature>
<dbReference type="GO" id="GO:0005634">
    <property type="term" value="C:nucleus"/>
    <property type="evidence" value="ECO:0007669"/>
    <property type="project" value="UniProtKB-SubCell"/>
</dbReference>
<dbReference type="EMBL" id="JBBHLL010003233">
    <property type="protein sequence ID" value="KAK7795140.1"/>
    <property type="molecule type" value="Genomic_DNA"/>
</dbReference>
<evidence type="ECO:0000256" key="2">
    <source>
        <dbReference type="ARBA" id="ARBA00004123"/>
    </source>
</evidence>
<organism evidence="15 16">
    <name type="scientific">Myodes glareolus</name>
    <name type="common">Bank vole</name>
    <name type="synonym">Clethrionomys glareolus</name>
    <dbReference type="NCBI Taxonomy" id="447135"/>
    <lineage>
        <taxon>Eukaryota</taxon>
        <taxon>Metazoa</taxon>
        <taxon>Chordata</taxon>
        <taxon>Craniata</taxon>
        <taxon>Vertebrata</taxon>
        <taxon>Euteleostomi</taxon>
        <taxon>Mammalia</taxon>
        <taxon>Eutheria</taxon>
        <taxon>Euarchontoglires</taxon>
        <taxon>Glires</taxon>
        <taxon>Rodentia</taxon>
        <taxon>Myomorpha</taxon>
        <taxon>Muroidea</taxon>
        <taxon>Cricetidae</taxon>
        <taxon>Arvicolinae</taxon>
        <taxon>Myodes</taxon>
    </lineage>
</organism>
<dbReference type="GO" id="GO:0061630">
    <property type="term" value="F:ubiquitin protein ligase activity"/>
    <property type="evidence" value="ECO:0007669"/>
    <property type="project" value="UniProtKB-EC"/>
</dbReference>
<feature type="compositionally biased region" description="Polar residues" evidence="13">
    <location>
        <begin position="291"/>
        <end position="308"/>
    </location>
</feature>
<dbReference type="PANTHER" id="PTHR45931:SF4">
    <property type="entry name" value="E3 UBIQUITIN-PROTEIN LIGASE RLIM"/>
    <property type="match status" value="1"/>
</dbReference>
<protein>
    <recommendedName>
        <fullName evidence="4">RING-type E3 ubiquitin transferase</fullName>
        <ecNumber evidence="4">2.3.2.27</ecNumber>
    </recommendedName>
</protein>
<feature type="region of interest" description="Disordered" evidence="13">
    <location>
        <begin position="336"/>
        <end position="362"/>
    </location>
</feature>
<dbReference type="PANTHER" id="PTHR45931">
    <property type="entry name" value="SI:CH211-59O9.10"/>
    <property type="match status" value="1"/>
</dbReference>
<keyword evidence="7 12" id="KW-0863">Zinc-finger</keyword>
<feature type="compositionally biased region" description="Basic and acidic residues" evidence="13">
    <location>
        <begin position="15"/>
        <end position="24"/>
    </location>
</feature>
<dbReference type="AlphaFoldDB" id="A0AAW0H1E8"/>
<evidence type="ECO:0000256" key="9">
    <source>
        <dbReference type="ARBA" id="ARBA00022833"/>
    </source>
</evidence>
<dbReference type="InterPro" id="IPR051834">
    <property type="entry name" value="RING_finger_E3_ligase"/>
</dbReference>
<keyword evidence="6" id="KW-0479">Metal-binding</keyword>
<feature type="compositionally biased region" description="Polar residues" evidence="13">
    <location>
        <begin position="157"/>
        <end position="180"/>
    </location>
</feature>
<evidence type="ECO:0000256" key="8">
    <source>
        <dbReference type="ARBA" id="ARBA00022786"/>
    </source>
</evidence>